<feature type="compositionally biased region" description="Low complexity" evidence="6">
    <location>
        <begin position="334"/>
        <end position="343"/>
    </location>
</feature>
<reference evidence="8 9" key="1">
    <citation type="submission" date="2024-04" db="EMBL/GenBank/DDBJ databases">
        <title>Novel species of the genus Ideonella isolated from streams.</title>
        <authorList>
            <person name="Lu H."/>
        </authorList>
    </citation>
    <scope>NUCLEOTIDE SEQUENCE [LARGE SCALE GENOMIC DNA]</scope>
    <source>
        <strain evidence="8 9">BYS139W</strain>
    </source>
</reference>
<evidence type="ECO:0000256" key="1">
    <source>
        <dbReference type="ARBA" id="ARBA00001974"/>
    </source>
</evidence>
<feature type="domain" description="FAD/NAD(P)-binding" evidence="7">
    <location>
        <begin position="4"/>
        <end position="318"/>
    </location>
</feature>
<keyword evidence="3" id="KW-0285">Flavoprotein</keyword>
<keyword evidence="4" id="KW-0274">FAD</keyword>
<evidence type="ECO:0000256" key="4">
    <source>
        <dbReference type="ARBA" id="ARBA00022827"/>
    </source>
</evidence>
<feature type="region of interest" description="Disordered" evidence="6">
    <location>
        <begin position="316"/>
        <end position="361"/>
    </location>
</feature>
<keyword evidence="9" id="KW-1185">Reference proteome</keyword>
<dbReference type="InterPro" id="IPR051169">
    <property type="entry name" value="NADH-Q_oxidoreductase"/>
</dbReference>
<organism evidence="8 9">
    <name type="scientific">Pseudaquabacterium rugosum</name>
    <dbReference type="NCBI Taxonomy" id="2984194"/>
    <lineage>
        <taxon>Bacteria</taxon>
        <taxon>Pseudomonadati</taxon>
        <taxon>Pseudomonadota</taxon>
        <taxon>Betaproteobacteria</taxon>
        <taxon>Burkholderiales</taxon>
        <taxon>Sphaerotilaceae</taxon>
        <taxon>Pseudaquabacterium</taxon>
    </lineage>
</organism>
<dbReference type="PRINTS" id="PR00368">
    <property type="entry name" value="FADPNR"/>
</dbReference>
<evidence type="ECO:0000256" key="2">
    <source>
        <dbReference type="ARBA" id="ARBA00005272"/>
    </source>
</evidence>
<gene>
    <name evidence="8" type="ORF">AACH11_17155</name>
</gene>
<comment type="cofactor">
    <cofactor evidence="1">
        <name>FAD</name>
        <dbReference type="ChEBI" id="CHEBI:57692"/>
    </cofactor>
</comment>
<evidence type="ECO:0000256" key="3">
    <source>
        <dbReference type="ARBA" id="ARBA00022630"/>
    </source>
</evidence>
<dbReference type="Proteomes" id="UP001368500">
    <property type="component" value="Unassembled WGS sequence"/>
</dbReference>
<dbReference type="EMBL" id="JBBUTF010000016">
    <property type="protein sequence ID" value="MEK8027696.1"/>
    <property type="molecule type" value="Genomic_DNA"/>
</dbReference>
<name>A0ABU9BD21_9BURK</name>
<proteinExistence type="inferred from homology"/>
<dbReference type="Gene3D" id="3.50.50.100">
    <property type="match status" value="1"/>
</dbReference>
<dbReference type="PANTHER" id="PTHR42913">
    <property type="entry name" value="APOPTOSIS-INDUCING FACTOR 1"/>
    <property type="match status" value="1"/>
</dbReference>
<comment type="caution">
    <text evidence="8">The sequence shown here is derived from an EMBL/GenBank/DDBJ whole genome shotgun (WGS) entry which is preliminary data.</text>
</comment>
<dbReference type="RefSeq" id="WP_341375480.1">
    <property type="nucleotide sequence ID" value="NZ_JBBUTF010000016.1"/>
</dbReference>
<feature type="compositionally biased region" description="Pro residues" evidence="6">
    <location>
        <begin position="344"/>
        <end position="357"/>
    </location>
</feature>
<dbReference type="PANTHER" id="PTHR42913:SF3">
    <property type="entry name" value="64 KDA MITOCHONDRIAL NADH DEHYDROGENASE (EUROFUNG)"/>
    <property type="match status" value="1"/>
</dbReference>
<dbReference type="InterPro" id="IPR036188">
    <property type="entry name" value="FAD/NAD-bd_sf"/>
</dbReference>
<evidence type="ECO:0000313" key="8">
    <source>
        <dbReference type="EMBL" id="MEK8027696.1"/>
    </source>
</evidence>
<evidence type="ECO:0000256" key="6">
    <source>
        <dbReference type="SAM" id="MobiDB-lite"/>
    </source>
</evidence>
<comment type="similarity">
    <text evidence="2">Belongs to the NADH dehydrogenase family.</text>
</comment>
<dbReference type="InterPro" id="IPR023753">
    <property type="entry name" value="FAD/NAD-binding_dom"/>
</dbReference>
<protein>
    <submittedName>
        <fullName evidence="8">FAD-dependent oxidoreductase</fullName>
    </submittedName>
</protein>
<dbReference type="Pfam" id="PF07992">
    <property type="entry name" value="Pyr_redox_2"/>
    <property type="match status" value="1"/>
</dbReference>
<dbReference type="PRINTS" id="PR00411">
    <property type="entry name" value="PNDRDTASEI"/>
</dbReference>
<evidence type="ECO:0000256" key="5">
    <source>
        <dbReference type="ARBA" id="ARBA00023002"/>
    </source>
</evidence>
<accession>A0ABU9BD21</accession>
<evidence type="ECO:0000259" key="7">
    <source>
        <dbReference type="Pfam" id="PF07992"/>
    </source>
</evidence>
<dbReference type="SUPFAM" id="SSF51905">
    <property type="entry name" value="FAD/NAD(P)-binding domain"/>
    <property type="match status" value="1"/>
</dbReference>
<evidence type="ECO:0000313" key="9">
    <source>
        <dbReference type="Proteomes" id="UP001368500"/>
    </source>
</evidence>
<keyword evidence="5" id="KW-0560">Oxidoreductase</keyword>
<sequence length="471" mass="50079">MHVDLVIVGGGAGGLILASRLGRALGRRSGPERVLLVDRGAFHIWKPTLHEVAAGTLNAHQEGLSYTILARRNHFSFTLGDIESLDAPGRTLTLREVRDADGRTLIPQRTLSFRWLVLAIGSGSNFFGTPGAEHAYVLEQAQDAERFHHQLLAAFTRAAFAPDKRLGVAIVGAGATGVELAAELIEAHQELLAGLGSEQRFRLDIRVVEAGPRILGGLPEKISQQATVALQRKQVQVMTGTKVLEIRPDRLVTSAGELPADLIVWAAGIKAAEANTRFGLATNRAHQFIVDARLRTTADGVHALGDCAACAWPSDAPAGTGSDGRSDSPSATRAALPPGSSPAATPPTTPPAPPAGAPPARLVPARAQAAHQQASWLAGHLLALMHEREPQGDFVYRDFGSLVSLGDNRGVGNLMGGLAGRNFFVEGLVAKWMYMSLHLNHHRAIVGLGNTVLLALARLLQRRVSGRLKLH</sequence>